<evidence type="ECO:0000313" key="3">
    <source>
        <dbReference type="Proteomes" id="UP000293638"/>
    </source>
</evidence>
<gene>
    <name evidence="2" type="ORF">EV189_0803</name>
</gene>
<keyword evidence="2" id="KW-0808">Transferase</keyword>
<accession>A0A4Q7NXB8</accession>
<proteinExistence type="predicted"/>
<dbReference type="GO" id="GO:0032259">
    <property type="term" value="P:methylation"/>
    <property type="evidence" value="ECO:0007669"/>
    <property type="project" value="UniProtKB-KW"/>
</dbReference>
<dbReference type="InterPro" id="IPR041698">
    <property type="entry name" value="Methyltransf_25"/>
</dbReference>
<reference evidence="2 3" key="1">
    <citation type="submission" date="2019-02" db="EMBL/GenBank/DDBJ databases">
        <title>Genomic Encyclopedia of Type Strains, Phase IV (KMG-IV): sequencing the most valuable type-strain genomes for metagenomic binning, comparative biology and taxonomic classification.</title>
        <authorList>
            <person name="Goeker M."/>
        </authorList>
    </citation>
    <scope>NUCLEOTIDE SEQUENCE [LARGE SCALE GENOMIC DNA]</scope>
    <source>
        <strain evidence="2 3">DSM 45622</strain>
    </source>
</reference>
<keyword evidence="2" id="KW-0489">Methyltransferase</keyword>
<dbReference type="Gene3D" id="3.40.50.150">
    <property type="entry name" value="Vaccinia Virus protein VP39"/>
    <property type="match status" value="1"/>
</dbReference>
<dbReference type="InterPro" id="IPR050723">
    <property type="entry name" value="CFA/CMAS"/>
</dbReference>
<feature type="domain" description="Methyltransferase" evidence="1">
    <location>
        <begin position="134"/>
        <end position="228"/>
    </location>
</feature>
<evidence type="ECO:0000259" key="1">
    <source>
        <dbReference type="Pfam" id="PF13649"/>
    </source>
</evidence>
<dbReference type="EMBL" id="SGXD01000001">
    <property type="protein sequence ID" value="RZS91558.1"/>
    <property type="molecule type" value="Genomic_DNA"/>
</dbReference>
<name>A0A4Q7NXB8_9ACTN</name>
<dbReference type="PANTHER" id="PTHR43667:SF2">
    <property type="entry name" value="FATTY ACID C-METHYL TRANSFERASE"/>
    <property type="match status" value="1"/>
</dbReference>
<dbReference type="InterPro" id="IPR029063">
    <property type="entry name" value="SAM-dependent_MTases_sf"/>
</dbReference>
<dbReference type="Proteomes" id="UP000293638">
    <property type="component" value="Unassembled WGS sequence"/>
</dbReference>
<dbReference type="SUPFAM" id="SSF53335">
    <property type="entry name" value="S-adenosyl-L-methionine-dependent methyltransferases"/>
    <property type="match status" value="1"/>
</dbReference>
<evidence type="ECO:0000313" key="2">
    <source>
        <dbReference type="EMBL" id="RZS91558.1"/>
    </source>
</evidence>
<comment type="caution">
    <text evidence="2">The sequence shown here is derived from an EMBL/GenBank/DDBJ whole genome shotgun (WGS) entry which is preliminary data.</text>
</comment>
<dbReference type="CDD" id="cd02440">
    <property type="entry name" value="AdoMet_MTases"/>
    <property type="match status" value="1"/>
</dbReference>
<organism evidence="2 3">
    <name type="scientific">Motilibacter rhizosphaerae</name>
    <dbReference type="NCBI Taxonomy" id="598652"/>
    <lineage>
        <taxon>Bacteria</taxon>
        <taxon>Bacillati</taxon>
        <taxon>Actinomycetota</taxon>
        <taxon>Actinomycetes</taxon>
        <taxon>Motilibacterales</taxon>
        <taxon>Motilibacteraceae</taxon>
        <taxon>Motilibacter</taxon>
    </lineage>
</organism>
<dbReference type="RefSeq" id="WP_130491612.1">
    <property type="nucleotide sequence ID" value="NZ_SGXD01000001.1"/>
</dbReference>
<dbReference type="AlphaFoldDB" id="A0A4Q7NXB8"/>
<dbReference type="PANTHER" id="PTHR43667">
    <property type="entry name" value="CYCLOPROPANE-FATTY-ACYL-PHOSPHOLIPID SYNTHASE"/>
    <property type="match status" value="1"/>
</dbReference>
<dbReference type="Pfam" id="PF13649">
    <property type="entry name" value="Methyltransf_25"/>
    <property type="match status" value="1"/>
</dbReference>
<dbReference type="GO" id="GO:0008168">
    <property type="term" value="F:methyltransferase activity"/>
    <property type="evidence" value="ECO:0007669"/>
    <property type="project" value="UniProtKB-KW"/>
</dbReference>
<sequence length="296" mass="30259">MTQRQVDPVMDALAAWEQGAWCLASVVLLGRDPDSDEGRAARQVLEAAGVVPPGGELTTGLGASPAQVAAQAAAGLLQAAAVVQGADGWMALPDEVLLAQGVASGQMAAAFRRMLLPDLPGTAERLAAPGARMLDVGTGVGALATSFAAEFPALAVTGIDVSERVLALARQRLAELDVRDRVELRAQDVSTLAERAAYDLAWVPAPFVPPAALHEGVPRISRALRPGGVLLLAHGKHDQGTALERALTVLRTRVFGGTLLDADGAGKLLADAGLVDVRSVPTPPGAPGIAVARAAD</sequence>
<dbReference type="OrthoDB" id="5114325at2"/>
<protein>
    <submittedName>
        <fullName evidence="2">Methyltransferase family protein</fullName>
    </submittedName>
</protein>
<keyword evidence="3" id="KW-1185">Reference proteome</keyword>